<protein>
    <submittedName>
        <fullName evidence="2">TUFA_0 protein</fullName>
    </submittedName>
    <submittedName>
        <fullName evidence="1">TUFA_1 protein</fullName>
    </submittedName>
</protein>
<dbReference type="AlphaFoldDB" id="A0A0C9QFA3"/>
<reference evidence="2" key="1">
    <citation type="submission" date="2015-01" db="EMBL/GenBank/DDBJ databases">
        <title>Transcriptome Assembly of Fopius arisanus.</title>
        <authorList>
            <person name="Geib S."/>
        </authorList>
    </citation>
    <scope>NUCLEOTIDE SEQUENCE</scope>
</reference>
<name>A0A0C9QFA3_9HYME</name>
<sequence>MKSCKNSIRMPIPETYLAFQELTETEEWERIRTYDEGRLNVRCVTAANGQSALVVGDTALPQSIPNFTCLHVVSTSAIQPRIENTRNVIAFVAEWRDHACLFAIGLVNDVSEQLINAILTDVKEQFLPRHQLTSITTLFDWKWRDAARNVFEGITIKLTFEQYCSTVLHHARHVVDLDNPLHEQVLYKLICVALEFPGSMIECFNVLWESMSHELIAAFLPLLSWYLNVLLMAIRPEQLSLANNFTAFHVVETKIRVILTHRRQRYPVPLRGYSTKNV</sequence>
<dbReference type="EMBL" id="GBYB01002079">
    <property type="protein sequence ID" value="JAG71846.1"/>
    <property type="molecule type" value="Transcribed_RNA"/>
</dbReference>
<dbReference type="EMBL" id="GBYB01002078">
    <property type="protein sequence ID" value="JAG71845.1"/>
    <property type="molecule type" value="Transcribed_RNA"/>
</dbReference>
<evidence type="ECO:0000313" key="2">
    <source>
        <dbReference type="EMBL" id="JAG71846.1"/>
    </source>
</evidence>
<gene>
    <name evidence="2" type="primary">TUFA_0</name>
    <name evidence="1" type="synonym">TUFA_1</name>
    <name evidence="1" type="ORF">g.21181</name>
    <name evidence="2" type="ORF">g.21184</name>
</gene>
<evidence type="ECO:0000313" key="1">
    <source>
        <dbReference type="EMBL" id="JAG71845.1"/>
    </source>
</evidence>
<accession>A0A0C9QFA3</accession>
<organism evidence="2">
    <name type="scientific">Fopius arisanus</name>
    <dbReference type="NCBI Taxonomy" id="64838"/>
    <lineage>
        <taxon>Eukaryota</taxon>
        <taxon>Metazoa</taxon>
        <taxon>Ecdysozoa</taxon>
        <taxon>Arthropoda</taxon>
        <taxon>Hexapoda</taxon>
        <taxon>Insecta</taxon>
        <taxon>Pterygota</taxon>
        <taxon>Neoptera</taxon>
        <taxon>Endopterygota</taxon>
        <taxon>Hymenoptera</taxon>
        <taxon>Apocrita</taxon>
        <taxon>Ichneumonoidea</taxon>
        <taxon>Braconidae</taxon>
        <taxon>Opiinae</taxon>
        <taxon>Fopius</taxon>
    </lineage>
</organism>
<proteinExistence type="predicted"/>